<dbReference type="PANTHER" id="PTHR46799:SF1">
    <property type="entry name" value="HOMEOBOX PROTEIN UNC-4 HOMOLOG"/>
    <property type="match status" value="1"/>
</dbReference>
<dbReference type="EMBL" id="BDGG01000010">
    <property type="protein sequence ID" value="GAV04241.1"/>
    <property type="molecule type" value="Genomic_DNA"/>
</dbReference>
<keyword evidence="3" id="KW-0221">Differentiation</keyword>
<keyword evidence="7 12" id="KW-0371">Homeobox</keyword>
<evidence type="ECO:0000256" key="10">
    <source>
        <dbReference type="ARBA" id="ARBA00038351"/>
    </source>
</evidence>
<reference evidence="16 17" key="1">
    <citation type="journal article" date="2016" name="Nat. Commun.">
        <title>Extremotolerant tardigrade genome and improved radiotolerance of human cultured cells by tardigrade-unique protein.</title>
        <authorList>
            <person name="Hashimoto T."/>
            <person name="Horikawa D.D."/>
            <person name="Saito Y."/>
            <person name="Kuwahara H."/>
            <person name="Kozuka-Hata H."/>
            <person name="Shin-I T."/>
            <person name="Minakuchi Y."/>
            <person name="Ohishi K."/>
            <person name="Motoyama A."/>
            <person name="Aizu T."/>
            <person name="Enomoto A."/>
            <person name="Kondo K."/>
            <person name="Tanaka S."/>
            <person name="Hara Y."/>
            <person name="Koshikawa S."/>
            <person name="Sagara H."/>
            <person name="Miura T."/>
            <person name="Yokobori S."/>
            <person name="Miyagawa K."/>
            <person name="Suzuki Y."/>
            <person name="Kubo T."/>
            <person name="Oyama M."/>
            <person name="Kohara Y."/>
            <person name="Fujiyama A."/>
            <person name="Arakawa K."/>
            <person name="Katayama T."/>
            <person name="Toyoda A."/>
            <person name="Kunieda T."/>
        </authorList>
    </citation>
    <scope>NUCLEOTIDE SEQUENCE [LARGE SCALE GENOMIC DNA]</scope>
    <source>
        <strain evidence="16 17">YOKOZUNA-1</strain>
    </source>
</reference>
<dbReference type="FunFam" id="1.10.10.60:FF:000057">
    <property type="entry name" value="Short stature homeobox 2"/>
    <property type="match status" value="1"/>
</dbReference>
<keyword evidence="4" id="KW-0524">Neurogenesis</keyword>
<evidence type="ECO:0000256" key="4">
    <source>
        <dbReference type="ARBA" id="ARBA00022902"/>
    </source>
</evidence>
<evidence type="ECO:0000256" key="2">
    <source>
        <dbReference type="ARBA" id="ARBA00022473"/>
    </source>
</evidence>
<feature type="region of interest" description="Disordered" evidence="14">
    <location>
        <begin position="175"/>
        <end position="223"/>
    </location>
</feature>
<dbReference type="GO" id="GO:1990837">
    <property type="term" value="F:sequence-specific double-stranded DNA binding"/>
    <property type="evidence" value="ECO:0007669"/>
    <property type="project" value="TreeGrafter"/>
</dbReference>
<evidence type="ECO:0000259" key="15">
    <source>
        <dbReference type="PROSITE" id="PS50071"/>
    </source>
</evidence>
<name>A0A1D1VTF6_RAMVA</name>
<protein>
    <recommendedName>
        <fullName evidence="11">Homeobox protein unc-4</fullName>
    </recommendedName>
</protein>
<dbReference type="GO" id="GO:0005634">
    <property type="term" value="C:nucleus"/>
    <property type="evidence" value="ECO:0007669"/>
    <property type="project" value="UniProtKB-SubCell"/>
</dbReference>
<feature type="domain" description="Homeobox" evidence="15">
    <location>
        <begin position="117"/>
        <end position="177"/>
    </location>
</feature>
<feature type="region of interest" description="Disordered" evidence="14">
    <location>
        <begin position="279"/>
        <end position="311"/>
    </location>
</feature>
<keyword evidence="9 12" id="KW-0539">Nucleus</keyword>
<organism evidence="16 17">
    <name type="scientific">Ramazzottius varieornatus</name>
    <name type="common">Water bear</name>
    <name type="synonym">Tardigrade</name>
    <dbReference type="NCBI Taxonomy" id="947166"/>
    <lineage>
        <taxon>Eukaryota</taxon>
        <taxon>Metazoa</taxon>
        <taxon>Ecdysozoa</taxon>
        <taxon>Tardigrada</taxon>
        <taxon>Eutardigrada</taxon>
        <taxon>Parachela</taxon>
        <taxon>Hypsibioidea</taxon>
        <taxon>Ramazzottiidae</taxon>
        <taxon>Ramazzottius</taxon>
    </lineage>
</organism>
<evidence type="ECO:0000313" key="16">
    <source>
        <dbReference type="EMBL" id="GAV04241.1"/>
    </source>
</evidence>
<keyword evidence="17" id="KW-1185">Reference proteome</keyword>
<dbReference type="AlphaFoldDB" id="A0A1D1VTF6"/>
<evidence type="ECO:0000256" key="6">
    <source>
        <dbReference type="ARBA" id="ARBA00023125"/>
    </source>
</evidence>
<evidence type="ECO:0000256" key="13">
    <source>
        <dbReference type="RuleBase" id="RU000682"/>
    </source>
</evidence>
<dbReference type="InterPro" id="IPR017970">
    <property type="entry name" value="Homeobox_CS"/>
</dbReference>
<dbReference type="GO" id="GO:0000981">
    <property type="term" value="F:DNA-binding transcription factor activity, RNA polymerase II-specific"/>
    <property type="evidence" value="ECO:0007669"/>
    <property type="project" value="InterPro"/>
</dbReference>
<dbReference type="PROSITE" id="PS50071">
    <property type="entry name" value="HOMEOBOX_2"/>
    <property type="match status" value="1"/>
</dbReference>
<sequence>MERPFHAFRGNFPFLPLCGVPPFGVHPDTVPHASTFALQPNSWMVQLHNARLAANFANGRKSLGSPDAKNSFLTDQAIMSYGDHRSIAYPNRSESTNEEAKSRADAESIAEDENDASKRRRTRTNFTGWQLQELERAFESSHYPDIFMREALALRLDLAESRVQVWFQNRRAKWRKKENTRKGPGRPAHNAHPQTCSGEPISEEERQRREKERLEKKRLKQTQREIKKMRSGGMYCIAASDRGEAKTPLSPSRNLELGTWNSEASSSADSLDVVHDLVPSQKLSEQRPKTTTSFSIDALLSSAGTGKGLRP</sequence>
<evidence type="ECO:0000256" key="12">
    <source>
        <dbReference type="PROSITE-ProRule" id="PRU00108"/>
    </source>
</evidence>
<dbReference type="GO" id="GO:0007399">
    <property type="term" value="P:nervous system development"/>
    <property type="evidence" value="ECO:0007669"/>
    <property type="project" value="UniProtKB-KW"/>
</dbReference>
<dbReference type="PROSITE" id="PS00027">
    <property type="entry name" value="HOMEOBOX_1"/>
    <property type="match status" value="1"/>
</dbReference>
<comment type="subcellular location">
    <subcellularLocation>
        <location evidence="1 12 13">Nucleus</location>
    </subcellularLocation>
</comment>
<evidence type="ECO:0000256" key="7">
    <source>
        <dbReference type="ARBA" id="ARBA00023155"/>
    </source>
</evidence>
<comment type="similarity">
    <text evidence="10">Belongs to the paired homeobox family. Unc-4 subfamily.</text>
</comment>
<dbReference type="InterPro" id="IPR009057">
    <property type="entry name" value="Homeodomain-like_sf"/>
</dbReference>
<evidence type="ECO:0000256" key="3">
    <source>
        <dbReference type="ARBA" id="ARBA00022782"/>
    </source>
</evidence>
<dbReference type="SMART" id="SM00389">
    <property type="entry name" value="HOX"/>
    <property type="match status" value="1"/>
</dbReference>
<evidence type="ECO:0000256" key="14">
    <source>
        <dbReference type="SAM" id="MobiDB-lite"/>
    </source>
</evidence>
<dbReference type="SUPFAM" id="SSF46689">
    <property type="entry name" value="Homeodomain-like"/>
    <property type="match status" value="1"/>
</dbReference>
<evidence type="ECO:0000256" key="11">
    <source>
        <dbReference type="ARBA" id="ARBA00069290"/>
    </source>
</evidence>
<feature type="compositionally biased region" description="Basic and acidic residues" evidence="14">
    <location>
        <begin position="203"/>
        <end position="215"/>
    </location>
</feature>
<proteinExistence type="inferred from homology"/>
<dbReference type="OrthoDB" id="6159439at2759"/>
<keyword evidence="2" id="KW-0217">Developmental protein</keyword>
<dbReference type="Proteomes" id="UP000186922">
    <property type="component" value="Unassembled WGS sequence"/>
</dbReference>
<keyword evidence="5" id="KW-0805">Transcription regulation</keyword>
<dbReference type="STRING" id="947166.A0A1D1VTF6"/>
<dbReference type="InterPro" id="IPR001356">
    <property type="entry name" value="HD"/>
</dbReference>
<feature type="region of interest" description="Disordered" evidence="14">
    <location>
        <begin position="87"/>
        <end position="121"/>
    </location>
</feature>
<evidence type="ECO:0000256" key="1">
    <source>
        <dbReference type="ARBA" id="ARBA00004123"/>
    </source>
</evidence>
<dbReference type="PANTHER" id="PTHR46799">
    <property type="entry name" value="HOMEOBOX PROTEIN UNC-4 HOMOLOG"/>
    <property type="match status" value="1"/>
</dbReference>
<dbReference type="Gene3D" id="1.10.10.60">
    <property type="entry name" value="Homeodomain-like"/>
    <property type="match status" value="1"/>
</dbReference>
<feature type="DNA-binding region" description="Homeobox" evidence="12">
    <location>
        <begin position="119"/>
        <end position="178"/>
    </location>
</feature>
<dbReference type="Pfam" id="PF00046">
    <property type="entry name" value="Homeodomain"/>
    <property type="match status" value="1"/>
</dbReference>
<evidence type="ECO:0000256" key="8">
    <source>
        <dbReference type="ARBA" id="ARBA00023163"/>
    </source>
</evidence>
<comment type="caution">
    <text evidence="16">The sequence shown here is derived from an EMBL/GenBank/DDBJ whole genome shotgun (WGS) entry which is preliminary data.</text>
</comment>
<dbReference type="GO" id="GO:0030154">
    <property type="term" value="P:cell differentiation"/>
    <property type="evidence" value="ECO:0007669"/>
    <property type="project" value="UniProtKB-KW"/>
</dbReference>
<accession>A0A1D1VTF6</accession>
<dbReference type="CDD" id="cd00086">
    <property type="entry name" value="homeodomain"/>
    <property type="match status" value="1"/>
</dbReference>
<evidence type="ECO:0000256" key="5">
    <source>
        <dbReference type="ARBA" id="ARBA00023015"/>
    </source>
</evidence>
<evidence type="ECO:0000313" key="17">
    <source>
        <dbReference type="Proteomes" id="UP000186922"/>
    </source>
</evidence>
<keyword evidence="6 12" id="KW-0238">DNA-binding</keyword>
<gene>
    <name evidence="16" type="primary">RvY_14551-1</name>
    <name evidence="16" type="synonym">RvY_14551.1</name>
    <name evidence="16" type="ORF">RvY_14551</name>
</gene>
<evidence type="ECO:0000256" key="9">
    <source>
        <dbReference type="ARBA" id="ARBA00023242"/>
    </source>
</evidence>
<keyword evidence="8" id="KW-0804">Transcription</keyword>